<keyword evidence="3" id="KW-1185">Reference proteome</keyword>
<keyword evidence="1" id="KW-0472">Membrane</keyword>
<evidence type="ECO:0000256" key="1">
    <source>
        <dbReference type="SAM" id="Phobius"/>
    </source>
</evidence>
<evidence type="ECO:0008006" key="4">
    <source>
        <dbReference type="Google" id="ProtNLM"/>
    </source>
</evidence>
<feature type="transmembrane region" description="Helical" evidence="1">
    <location>
        <begin position="6"/>
        <end position="26"/>
    </location>
</feature>
<protein>
    <recommendedName>
        <fullName evidence="4">Preprotein translocase subunit YajC</fullName>
    </recommendedName>
</protein>
<dbReference type="EMBL" id="BRXR01000001">
    <property type="protein sequence ID" value="GLC31614.1"/>
    <property type="molecule type" value="Genomic_DNA"/>
</dbReference>
<evidence type="ECO:0000313" key="3">
    <source>
        <dbReference type="Proteomes" id="UP001208567"/>
    </source>
</evidence>
<evidence type="ECO:0000313" key="2">
    <source>
        <dbReference type="EMBL" id="GLC31614.1"/>
    </source>
</evidence>
<dbReference type="Proteomes" id="UP001208567">
    <property type="component" value="Unassembled WGS sequence"/>
</dbReference>
<reference evidence="2 3" key="1">
    <citation type="journal article" date="2024" name="Int. J. Syst. Evol. Microbiol.">
        <title>Clostridium omnivorum sp. nov., isolated from anoxic soil under the treatment of reductive soil disinfestation.</title>
        <authorList>
            <person name="Ueki A."/>
            <person name="Tonouchi A."/>
            <person name="Kaku N."/>
            <person name="Honma S."/>
            <person name="Ueki K."/>
        </authorList>
    </citation>
    <scope>NUCLEOTIDE SEQUENCE [LARGE SCALE GENOMIC DNA]</scope>
    <source>
        <strain evidence="2 3">E14</strain>
    </source>
</reference>
<keyword evidence="1" id="KW-1133">Transmembrane helix</keyword>
<keyword evidence="1" id="KW-0812">Transmembrane</keyword>
<organism evidence="2 3">
    <name type="scientific">Clostridium omnivorum</name>
    <dbReference type="NCBI Taxonomy" id="1604902"/>
    <lineage>
        <taxon>Bacteria</taxon>
        <taxon>Bacillati</taxon>
        <taxon>Bacillota</taxon>
        <taxon>Clostridia</taxon>
        <taxon>Eubacteriales</taxon>
        <taxon>Clostridiaceae</taxon>
        <taxon>Clostridium</taxon>
    </lineage>
</organism>
<accession>A0ABQ5N945</accession>
<dbReference type="RefSeq" id="WP_264850945.1">
    <property type="nucleotide sequence ID" value="NZ_BRXR01000001.1"/>
</dbReference>
<comment type="caution">
    <text evidence="2">The sequence shown here is derived from an EMBL/GenBank/DDBJ whole genome shotgun (WGS) entry which is preliminary data.</text>
</comment>
<gene>
    <name evidence="2" type="ORF">bsdE14_30240</name>
</gene>
<sequence length="42" mass="4869">MDVSNLIIIIPVAAIVIGFVYFNFIFPKQSEKNEKQKNQNEK</sequence>
<name>A0ABQ5N945_9CLOT</name>
<proteinExistence type="predicted"/>